<evidence type="ECO:0000256" key="1">
    <source>
        <dbReference type="SAM" id="MobiDB-lite"/>
    </source>
</evidence>
<evidence type="ECO:0000313" key="3">
    <source>
        <dbReference type="EnsemblMetazoa" id="CJA36321b.1"/>
    </source>
</evidence>
<dbReference type="EnsemblMetazoa" id="CJA36321b.1">
    <property type="protein sequence ID" value="CJA36321b.1"/>
    <property type="gene ID" value="WBGene00212168"/>
</dbReference>
<proteinExistence type="predicted"/>
<feature type="compositionally biased region" description="Polar residues" evidence="1">
    <location>
        <begin position="263"/>
        <end position="285"/>
    </location>
</feature>
<evidence type="ECO:0000313" key="4">
    <source>
        <dbReference type="Proteomes" id="UP000005237"/>
    </source>
</evidence>
<feature type="region of interest" description="Disordered" evidence="1">
    <location>
        <begin position="245"/>
        <end position="292"/>
    </location>
</feature>
<organism evidence="3 4">
    <name type="scientific">Caenorhabditis japonica</name>
    <dbReference type="NCBI Taxonomy" id="281687"/>
    <lineage>
        <taxon>Eukaryota</taxon>
        <taxon>Metazoa</taxon>
        <taxon>Ecdysozoa</taxon>
        <taxon>Nematoda</taxon>
        <taxon>Chromadorea</taxon>
        <taxon>Rhabditida</taxon>
        <taxon>Rhabditina</taxon>
        <taxon>Rhabditomorpha</taxon>
        <taxon>Rhabditoidea</taxon>
        <taxon>Rhabditidae</taxon>
        <taxon>Peloderinae</taxon>
        <taxon>Caenorhabditis</taxon>
    </lineage>
</organism>
<protein>
    <recommendedName>
        <fullName evidence="2">DUF7083 domain-containing protein</fullName>
    </recommendedName>
</protein>
<dbReference type="PANTHER" id="PTHR37984">
    <property type="entry name" value="PROTEIN CBG26694"/>
    <property type="match status" value="1"/>
</dbReference>
<accession>A0A8R1IN22</accession>
<reference evidence="4" key="1">
    <citation type="submission" date="2010-08" db="EMBL/GenBank/DDBJ databases">
        <authorList>
            <consortium name="Caenorhabditis japonica Sequencing Consortium"/>
            <person name="Wilson R.K."/>
        </authorList>
    </citation>
    <scope>NUCLEOTIDE SEQUENCE [LARGE SCALE GENOMIC DNA]</scope>
    <source>
        <strain evidence="4">DF5081</strain>
    </source>
</reference>
<dbReference type="InterPro" id="IPR050951">
    <property type="entry name" value="Retrovirus_Pol_polyprotein"/>
</dbReference>
<dbReference type="Proteomes" id="UP000005237">
    <property type="component" value="Unassembled WGS sequence"/>
</dbReference>
<keyword evidence="4" id="KW-1185">Reference proteome</keyword>
<dbReference type="PANTHER" id="PTHR37984:SF5">
    <property type="entry name" value="PROTEIN NYNRIN-LIKE"/>
    <property type="match status" value="1"/>
</dbReference>
<dbReference type="Pfam" id="PF23309">
    <property type="entry name" value="DUF7083"/>
    <property type="match status" value="1"/>
</dbReference>
<dbReference type="AlphaFoldDB" id="A0A8R1IN22"/>
<sequence length="435" mass="49072">MDTNAMKLFLAQQKEAQQQQFNYFKEQQEQLLQTMLAALTTQKTDATGIINSLNNRIPTFTYAPEDGEIFDKWFGRHEDTIKLDGADLDDAAKARFILTKLDKREAEQFRNHILPKSPADVNFEDTIQMLKKLFNETKSLTRLRYELLSVKFDGYDRKEYTGLVKSRFSAAQWTKMTEDQAQCLLWIIGLQSSEHLDLRLRALRELEINPSVTLSELADRLDQVIALRNDAHFIGGSSTVVHAVNKPAKRHQRYDKGRRQESTKAPITTTGDQDSHQKTASSEDNTFLKHRASRRLGGQRSLTLSGVDWTGDVLPICQHWSHAAQGSQLHNSSRAGCQTGSPTNPFTTKCCSSTSPRRDANATAAVADSADVVVNCTTLGHHQSWSTSNGRYAIITCLSVASSSALGFVVQQHHRRSAREDQQLLREMLRRDSYK</sequence>
<name>A0A8R1IN22_CAEJA</name>
<feature type="domain" description="DUF7083" evidence="2">
    <location>
        <begin position="50"/>
        <end position="136"/>
    </location>
</feature>
<dbReference type="InterPro" id="IPR055510">
    <property type="entry name" value="DUF7083"/>
</dbReference>
<evidence type="ECO:0000259" key="2">
    <source>
        <dbReference type="Pfam" id="PF23309"/>
    </source>
</evidence>
<reference evidence="3" key="2">
    <citation type="submission" date="2022-06" db="UniProtKB">
        <authorList>
            <consortium name="EnsemblMetazoa"/>
        </authorList>
    </citation>
    <scope>IDENTIFICATION</scope>
    <source>
        <strain evidence="3">DF5081</strain>
    </source>
</reference>